<dbReference type="Proteomes" id="UP000051888">
    <property type="component" value="Unassembled WGS sequence"/>
</dbReference>
<accession>A0A0Q3WL87</accession>
<protein>
    <submittedName>
        <fullName evidence="1">Uncharacterized protein</fullName>
    </submittedName>
</protein>
<evidence type="ECO:0000313" key="1">
    <source>
        <dbReference type="EMBL" id="KQL51068.1"/>
    </source>
</evidence>
<sequence length="89" mass="10948">MIFPPLKKPEKYIVPHKNDISPRLFPFRVTSFPSDQLVKHNTTEPKKAFYEWNNSLPKVFQKIQKRNWKQFRLEQKDEIKEKRMKYDLI</sequence>
<dbReference type="EMBL" id="LJJC01000006">
    <property type="protein sequence ID" value="KQL51068.1"/>
    <property type="molecule type" value="Genomic_DNA"/>
</dbReference>
<name>A0A0Q3WL87_9BACI</name>
<keyword evidence="2" id="KW-1185">Reference proteome</keyword>
<organism evidence="1 2">
    <name type="scientific">Heyndrickxia shackletonii</name>
    <dbReference type="NCBI Taxonomy" id="157838"/>
    <lineage>
        <taxon>Bacteria</taxon>
        <taxon>Bacillati</taxon>
        <taxon>Bacillota</taxon>
        <taxon>Bacilli</taxon>
        <taxon>Bacillales</taxon>
        <taxon>Bacillaceae</taxon>
        <taxon>Heyndrickxia</taxon>
    </lineage>
</organism>
<dbReference type="STRING" id="157838.AN964_18830"/>
<gene>
    <name evidence="1" type="ORF">AN964_18830</name>
</gene>
<comment type="caution">
    <text evidence="1">The sequence shown here is derived from an EMBL/GenBank/DDBJ whole genome shotgun (WGS) entry which is preliminary data.</text>
</comment>
<evidence type="ECO:0000313" key="2">
    <source>
        <dbReference type="Proteomes" id="UP000051888"/>
    </source>
</evidence>
<proteinExistence type="predicted"/>
<dbReference type="AlphaFoldDB" id="A0A0Q3WL87"/>
<reference evidence="1 2" key="1">
    <citation type="submission" date="2015-09" db="EMBL/GenBank/DDBJ databases">
        <title>Genome sequencing project for genomic taxonomy and phylogenomics of Bacillus-like bacteria.</title>
        <authorList>
            <person name="Liu B."/>
            <person name="Wang J."/>
            <person name="Zhu Y."/>
            <person name="Liu G."/>
            <person name="Chen Q."/>
            <person name="Chen Z."/>
            <person name="Lan J."/>
            <person name="Che J."/>
            <person name="Ge C."/>
            <person name="Shi H."/>
            <person name="Pan Z."/>
            <person name="Liu X."/>
        </authorList>
    </citation>
    <scope>NUCLEOTIDE SEQUENCE [LARGE SCALE GENOMIC DNA]</scope>
    <source>
        <strain evidence="1 2">LMG 18435</strain>
    </source>
</reference>